<evidence type="ECO:0000313" key="1">
    <source>
        <dbReference type="EMBL" id="EER34571.1"/>
    </source>
</evidence>
<dbReference type="OrthoDB" id="10507323at2759"/>
<dbReference type="GeneID" id="8301317"/>
<proteinExistence type="predicted"/>
<dbReference type="HOGENOM" id="CLU_1539814_0_0_1"/>
<dbReference type="AlphaFoldDB" id="C5M6F1"/>
<accession>C5M6F1</accession>
<keyword evidence="2" id="KW-1185">Reference proteome</keyword>
<organism evidence="1 2">
    <name type="scientific">Candida tropicalis (strain ATCC MYA-3404 / T1)</name>
    <name type="common">Yeast</name>
    <dbReference type="NCBI Taxonomy" id="294747"/>
    <lineage>
        <taxon>Eukaryota</taxon>
        <taxon>Fungi</taxon>
        <taxon>Dikarya</taxon>
        <taxon>Ascomycota</taxon>
        <taxon>Saccharomycotina</taxon>
        <taxon>Pichiomycetes</taxon>
        <taxon>Debaryomycetaceae</taxon>
        <taxon>Candida/Lodderomyces clade</taxon>
        <taxon>Candida</taxon>
    </lineage>
</organism>
<reference evidence="1 2" key="1">
    <citation type="journal article" date="2009" name="Nature">
        <title>Evolution of pathogenicity and sexual reproduction in eight Candida genomes.</title>
        <authorList>
            <person name="Butler G."/>
            <person name="Rasmussen M.D."/>
            <person name="Lin M.F."/>
            <person name="Santos M.A."/>
            <person name="Sakthikumar S."/>
            <person name="Munro C.A."/>
            <person name="Rheinbay E."/>
            <person name="Grabherr M."/>
            <person name="Forche A."/>
            <person name="Reedy J.L."/>
            <person name="Agrafioti I."/>
            <person name="Arnaud M.B."/>
            <person name="Bates S."/>
            <person name="Brown A.J."/>
            <person name="Brunke S."/>
            <person name="Costanzo M.C."/>
            <person name="Fitzpatrick D.A."/>
            <person name="de Groot P.W."/>
            <person name="Harris D."/>
            <person name="Hoyer L.L."/>
            <person name="Hube B."/>
            <person name="Klis F.M."/>
            <person name="Kodira C."/>
            <person name="Lennard N."/>
            <person name="Logue M.E."/>
            <person name="Martin R."/>
            <person name="Neiman A.M."/>
            <person name="Nikolaou E."/>
            <person name="Quail M.A."/>
            <person name="Quinn J."/>
            <person name="Santos M.C."/>
            <person name="Schmitzberger F.F."/>
            <person name="Sherlock G."/>
            <person name="Shah P."/>
            <person name="Silverstein K.A."/>
            <person name="Skrzypek M.S."/>
            <person name="Soll D."/>
            <person name="Staggs R."/>
            <person name="Stansfield I."/>
            <person name="Stumpf M.P."/>
            <person name="Sudbery P.E."/>
            <person name="Srikantha T."/>
            <person name="Zeng Q."/>
            <person name="Berman J."/>
            <person name="Berriman M."/>
            <person name="Heitman J."/>
            <person name="Gow N.A."/>
            <person name="Lorenz M.C."/>
            <person name="Birren B.W."/>
            <person name="Kellis M."/>
            <person name="Cuomo C.A."/>
        </authorList>
    </citation>
    <scope>NUCLEOTIDE SEQUENCE [LARGE SCALE GENOMIC DNA]</scope>
    <source>
        <strain evidence="2">ATCC MYA-3404 / T1</strain>
    </source>
</reference>
<dbReference type="VEuPathDB" id="FungiDB:CTRG_01432"/>
<name>C5M6F1_CANTT</name>
<evidence type="ECO:0000313" key="2">
    <source>
        <dbReference type="Proteomes" id="UP000002037"/>
    </source>
</evidence>
<dbReference type="Proteomes" id="UP000002037">
    <property type="component" value="Unassembled WGS sequence"/>
</dbReference>
<dbReference type="KEGG" id="ctp:CTRG_01432"/>
<sequence length="174" mass="19893">MSISSLSHQLSSSTLSLKHQSSIYTLKPRSSNTTLKLKHQPSQLELIDDTTFTSLPLPPPKRYCSNGTTTTATIINNNSTISSPLSQSIEKFDYNDVQDYSYFDDDDDDDDSCYYDDNCEFSESNDTEIVLVEDYFTCPSQDNKDDGKFNTTTSNNNQNRLWKIFYAISYKYKI</sequence>
<protein>
    <submittedName>
        <fullName evidence="1">Uncharacterized protein</fullName>
    </submittedName>
</protein>
<dbReference type="EMBL" id="GG692396">
    <property type="protein sequence ID" value="EER34571.1"/>
    <property type="molecule type" value="Genomic_DNA"/>
</dbReference>
<gene>
    <name evidence="1" type="ORF">CTRG_01432</name>
</gene>
<dbReference type="RefSeq" id="XP_002547126.1">
    <property type="nucleotide sequence ID" value="XM_002547080.1"/>
</dbReference>